<dbReference type="InterPro" id="IPR036249">
    <property type="entry name" value="Thioredoxin-like_sf"/>
</dbReference>
<dbReference type="Gene3D" id="3.40.30.10">
    <property type="entry name" value="Glutaredoxin"/>
    <property type="match status" value="1"/>
</dbReference>
<evidence type="ECO:0000256" key="4">
    <source>
        <dbReference type="PIRSR" id="PIRSR603782-2"/>
    </source>
</evidence>
<feature type="binding site" evidence="3">
    <location>
        <position position="78"/>
    </location>
    <ligand>
        <name>Cu cation</name>
        <dbReference type="ChEBI" id="CHEBI:23378"/>
    </ligand>
</feature>
<dbReference type="AlphaFoldDB" id="A0A1G9NPR2"/>
<feature type="disulfide bond" description="Redox-active" evidence="4">
    <location>
        <begin position="74"/>
        <end position="78"/>
    </location>
</feature>
<feature type="domain" description="Thioredoxin" evidence="6">
    <location>
        <begin position="36"/>
        <end position="200"/>
    </location>
</feature>
<evidence type="ECO:0000256" key="2">
    <source>
        <dbReference type="ARBA" id="ARBA00023008"/>
    </source>
</evidence>
<protein>
    <submittedName>
        <fullName evidence="7">Protein SCO1/2</fullName>
    </submittedName>
</protein>
<dbReference type="RefSeq" id="WP_089729619.1">
    <property type="nucleotide sequence ID" value="NZ_FNGI01000008.1"/>
</dbReference>
<proteinExistence type="inferred from homology"/>
<comment type="similarity">
    <text evidence="1">Belongs to the SCO1/2 family.</text>
</comment>
<gene>
    <name evidence="7" type="ORF">SAMN05661010_02802</name>
</gene>
<keyword evidence="5" id="KW-0472">Membrane</keyword>
<dbReference type="CDD" id="cd02968">
    <property type="entry name" value="SCO"/>
    <property type="match status" value="1"/>
</dbReference>
<feature type="binding site" evidence="3">
    <location>
        <position position="74"/>
    </location>
    <ligand>
        <name>Cu cation</name>
        <dbReference type="ChEBI" id="CHEBI:23378"/>
    </ligand>
</feature>
<dbReference type="Proteomes" id="UP000198654">
    <property type="component" value="Unassembled WGS sequence"/>
</dbReference>
<dbReference type="PANTHER" id="PTHR12151">
    <property type="entry name" value="ELECTRON TRANSPORT PROTIN SCO1/SENC FAMILY MEMBER"/>
    <property type="match status" value="1"/>
</dbReference>
<feature type="transmembrane region" description="Helical" evidence="5">
    <location>
        <begin position="12"/>
        <end position="29"/>
    </location>
</feature>
<evidence type="ECO:0000313" key="8">
    <source>
        <dbReference type="Proteomes" id="UP000198654"/>
    </source>
</evidence>
<dbReference type="Pfam" id="PF02630">
    <property type="entry name" value="SCO1-SenC"/>
    <property type="match status" value="1"/>
</dbReference>
<evidence type="ECO:0000313" key="7">
    <source>
        <dbReference type="EMBL" id="SDL88341.1"/>
    </source>
</evidence>
<keyword evidence="3" id="KW-0479">Metal-binding</keyword>
<keyword evidence="5" id="KW-0812">Transmembrane</keyword>
<evidence type="ECO:0000259" key="6">
    <source>
        <dbReference type="PROSITE" id="PS51352"/>
    </source>
</evidence>
<evidence type="ECO:0000256" key="3">
    <source>
        <dbReference type="PIRSR" id="PIRSR603782-1"/>
    </source>
</evidence>
<dbReference type="STRING" id="119000.SAMN05661010_02802"/>
<reference evidence="7 8" key="1">
    <citation type="submission" date="2016-10" db="EMBL/GenBank/DDBJ databases">
        <authorList>
            <person name="de Groot N.N."/>
        </authorList>
    </citation>
    <scope>NUCLEOTIDE SEQUENCE [LARGE SCALE GENOMIC DNA]</scope>
    <source>
        <strain evidence="7 8">DSM 14789</strain>
    </source>
</reference>
<dbReference type="PROSITE" id="PS51352">
    <property type="entry name" value="THIOREDOXIN_2"/>
    <property type="match status" value="1"/>
</dbReference>
<dbReference type="SUPFAM" id="SSF52833">
    <property type="entry name" value="Thioredoxin-like"/>
    <property type="match status" value="1"/>
</dbReference>
<evidence type="ECO:0000256" key="5">
    <source>
        <dbReference type="SAM" id="Phobius"/>
    </source>
</evidence>
<dbReference type="InterPro" id="IPR013766">
    <property type="entry name" value="Thioredoxin_domain"/>
</dbReference>
<keyword evidence="8" id="KW-1185">Reference proteome</keyword>
<name>A0A1G9NPR2_9GAMM</name>
<keyword evidence="4" id="KW-1015">Disulfide bond</keyword>
<dbReference type="GO" id="GO:0046872">
    <property type="term" value="F:metal ion binding"/>
    <property type="evidence" value="ECO:0007669"/>
    <property type="project" value="UniProtKB-KW"/>
</dbReference>
<evidence type="ECO:0000256" key="1">
    <source>
        <dbReference type="ARBA" id="ARBA00010996"/>
    </source>
</evidence>
<dbReference type="PANTHER" id="PTHR12151:SF25">
    <property type="entry name" value="LINALOOL DEHYDRATASE_ISOMERASE DOMAIN-CONTAINING PROTEIN"/>
    <property type="match status" value="1"/>
</dbReference>
<keyword evidence="2 3" id="KW-0186">Copper</keyword>
<dbReference type="EMBL" id="FNGI01000008">
    <property type="protein sequence ID" value="SDL88341.1"/>
    <property type="molecule type" value="Genomic_DNA"/>
</dbReference>
<keyword evidence="5" id="KW-1133">Transmembrane helix</keyword>
<sequence>MSHATRKQRLWIALGGVTVAVALVVIWWVQQLRNGDVEMPQGGPITLPSTTGEFSLAELGDNQLAVLFFGYTYCPDVCPMSLAVMRQTLASLDESQRKRLVPVLISVDPERDTLARLEEYVGYFGPRFIGATGSQAQLKDIAERYGVIWRKVETPDSAMDYSVDHTSSLYIVDREGEILQRVLYSPTPHALTAAVEQVLGKTG</sequence>
<feature type="binding site" evidence="3">
    <location>
        <position position="165"/>
    </location>
    <ligand>
        <name>Cu cation</name>
        <dbReference type="ChEBI" id="CHEBI:23378"/>
    </ligand>
</feature>
<dbReference type="OrthoDB" id="9790194at2"/>
<organism evidence="7 8">
    <name type="scientific">Modicisalibacter muralis</name>
    <dbReference type="NCBI Taxonomy" id="119000"/>
    <lineage>
        <taxon>Bacteria</taxon>
        <taxon>Pseudomonadati</taxon>
        <taxon>Pseudomonadota</taxon>
        <taxon>Gammaproteobacteria</taxon>
        <taxon>Oceanospirillales</taxon>
        <taxon>Halomonadaceae</taxon>
        <taxon>Modicisalibacter</taxon>
    </lineage>
</organism>
<accession>A0A1G9NPR2</accession>
<dbReference type="InterPro" id="IPR003782">
    <property type="entry name" value="SCO1/SenC"/>
</dbReference>